<dbReference type="GO" id="GO:0046452">
    <property type="term" value="P:dihydrofolate metabolic process"/>
    <property type="evidence" value="ECO:0007669"/>
    <property type="project" value="TreeGrafter"/>
</dbReference>
<comment type="pathway">
    <text evidence="1">Cofactor biosynthesis; tetrahydrofolate biosynthesis; 5,6,7,8-tetrahydrofolate from 7,8-dihydrofolate: step 1/1.</text>
</comment>
<evidence type="ECO:0000259" key="7">
    <source>
        <dbReference type="PROSITE" id="PS51330"/>
    </source>
</evidence>
<dbReference type="Pfam" id="PF00186">
    <property type="entry name" value="DHFR_1"/>
    <property type="match status" value="1"/>
</dbReference>
<dbReference type="CDD" id="cd00209">
    <property type="entry name" value="DHFR"/>
    <property type="match status" value="1"/>
</dbReference>
<dbReference type="InterPro" id="IPR012259">
    <property type="entry name" value="DHFR"/>
</dbReference>
<dbReference type="GO" id="GO:0005829">
    <property type="term" value="C:cytosol"/>
    <property type="evidence" value="ECO:0007669"/>
    <property type="project" value="TreeGrafter"/>
</dbReference>
<comment type="similarity">
    <text evidence="2">Belongs to the dihydrofolate reductase family.</text>
</comment>
<dbReference type="Proteomes" id="UP000019222">
    <property type="component" value="Chromosome"/>
</dbReference>
<evidence type="ECO:0000313" key="9">
    <source>
        <dbReference type="Proteomes" id="UP000019222"/>
    </source>
</evidence>
<keyword evidence="4" id="KW-0554">One-carbon metabolism</keyword>
<dbReference type="AlphaFoldDB" id="W5Y6W6"/>
<name>W5Y6W6_9CORY</name>
<accession>W5Y6W6</accession>
<evidence type="ECO:0000256" key="2">
    <source>
        <dbReference type="ARBA" id="ARBA00009539"/>
    </source>
</evidence>
<dbReference type="RefSeq" id="WP_025252299.1">
    <property type="nucleotide sequence ID" value="NZ_CP004353.1"/>
</dbReference>
<dbReference type="PANTHER" id="PTHR48069">
    <property type="entry name" value="DIHYDROFOLATE REDUCTASE"/>
    <property type="match status" value="1"/>
</dbReference>
<dbReference type="GO" id="GO:0050661">
    <property type="term" value="F:NADP binding"/>
    <property type="evidence" value="ECO:0007669"/>
    <property type="project" value="InterPro"/>
</dbReference>
<proteinExistence type="inferred from homology"/>
<dbReference type="eggNOG" id="COG0262">
    <property type="taxonomic scope" value="Bacteria"/>
</dbReference>
<dbReference type="SUPFAM" id="SSF53597">
    <property type="entry name" value="Dihydrofolate reductase-like"/>
    <property type="match status" value="1"/>
</dbReference>
<feature type="domain" description="DHFR" evidence="7">
    <location>
        <begin position="1"/>
        <end position="158"/>
    </location>
</feature>
<dbReference type="InterPro" id="IPR001796">
    <property type="entry name" value="DHFR_dom"/>
</dbReference>
<evidence type="ECO:0000256" key="1">
    <source>
        <dbReference type="ARBA" id="ARBA00004903"/>
    </source>
</evidence>
<dbReference type="EC" id="1.5.1.3" evidence="3"/>
<gene>
    <name evidence="8" type="ORF">B843_04345</name>
</gene>
<keyword evidence="9" id="KW-1185">Reference proteome</keyword>
<sequence>MRAIWAQSLDGIIGDGATMPWHLPEDLAHFKETTLGQPVLMGRATWESIPERFRPLPGRDNVVLSSRAPGEWSRGALVVDKLPATFEGWVIGGGSVYAATLPQVEEVVVTLIDATLAGELGDKAVKAPPLTGFALERETEWRTSRNGGLRYRFQWYRLREAAESDHNESHV</sequence>
<keyword evidence="5" id="KW-0521">NADP</keyword>
<evidence type="ECO:0000256" key="3">
    <source>
        <dbReference type="ARBA" id="ARBA00012856"/>
    </source>
</evidence>
<evidence type="ECO:0000256" key="5">
    <source>
        <dbReference type="ARBA" id="ARBA00022857"/>
    </source>
</evidence>
<organism evidence="8 9">
    <name type="scientific">Corynebacterium vitaeruminis DSM 20294</name>
    <dbReference type="NCBI Taxonomy" id="1224164"/>
    <lineage>
        <taxon>Bacteria</taxon>
        <taxon>Bacillati</taxon>
        <taxon>Actinomycetota</taxon>
        <taxon>Actinomycetes</taxon>
        <taxon>Mycobacteriales</taxon>
        <taxon>Corynebacteriaceae</taxon>
        <taxon>Corynebacterium</taxon>
    </lineage>
</organism>
<dbReference type="GO" id="GO:0046655">
    <property type="term" value="P:folic acid metabolic process"/>
    <property type="evidence" value="ECO:0007669"/>
    <property type="project" value="TreeGrafter"/>
</dbReference>
<dbReference type="Gene3D" id="3.40.430.10">
    <property type="entry name" value="Dihydrofolate Reductase, subunit A"/>
    <property type="match status" value="1"/>
</dbReference>
<keyword evidence="6" id="KW-0560">Oxidoreductase</keyword>
<dbReference type="PRINTS" id="PR00070">
    <property type="entry name" value="DHFR"/>
</dbReference>
<dbReference type="STRING" id="1224164.B843_04345"/>
<dbReference type="PROSITE" id="PS51330">
    <property type="entry name" value="DHFR_2"/>
    <property type="match status" value="1"/>
</dbReference>
<dbReference type="PANTHER" id="PTHR48069:SF3">
    <property type="entry name" value="DIHYDROFOLATE REDUCTASE"/>
    <property type="match status" value="1"/>
</dbReference>
<dbReference type="GO" id="GO:0006730">
    <property type="term" value="P:one-carbon metabolic process"/>
    <property type="evidence" value="ECO:0007669"/>
    <property type="project" value="UniProtKB-KW"/>
</dbReference>
<dbReference type="KEGG" id="cvt:B843_04345"/>
<evidence type="ECO:0000256" key="6">
    <source>
        <dbReference type="ARBA" id="ARBA00023002"/>
    </source>
</evidence>
<dbReference type="PATRIC" id="fig|1224164.3.peg.861"/>
<dbReference type="EMBL" id="CP004353">
    <property type="protein sequence ID" value="AHI22258.1"/>
    <property type="molecule type" value="Genomic_DNA"/>
</dbReference>
<dbReference type="HOGENOM" id="CLU_043966_5_0_11"/>
<reference evidence="8 9" key="1">
    <citation type="submission" date="2013-02" db="EMBL/GenBank/DDBJ databases">
        <title>The complete genome sequence of Corynebacterium vitaeruminis DSM 20294.</title>
        <authorList>
            <person name="Ruckert C."/>
            <person name="Albersmeier A."/>
            <person name="Kalinowski J."/>
        </authorList>
    </citation>
    <scope>NUCLEOTIDE SEQUENCE [LARGE SCALE GENOMIC DNA]</scope>
    <source>
        <strain evidence="9">ATCC 10234</strain>
    </source>
</reference>
<protein>
    <recommendedName>
        <fullName evidence="3">dihydrofolate reductase</fullName>
        <ecNumber evidence="3">1.5.1.3</ecNumber>
    </recommendedName>
</protein>
<dbReference type="GO" id="GO:0046654">
    <property type="term" value="P:tetrahydrofolate biosynthetic process"/>
    <property type="evidence" value="ECO:0007669"/>
    <property type="project" value="UniProtKB-UniPathway"/>
</dbReference>
<dbReference type="GO" id="GO:0004146">
    <property type="term" value="F:dihydrofolate reductase activity"/>
    <property type="evidence" value="ECO:0007669"/>
    <property type="project" value="UniProtKB-EC"/>
</dbReference>
<dbReference type="InterPro" id="IPR024072">
    <property type="entry name" value="DHFR-like_dom_sf"/>
</dbReference>
<dbReference type="UniPathway" id="UPA00077">
    <property type="reaction ID" value="UER00158"/>
</dbReference>
<evidence type="ECO:0000256" key="4">
    <source>
        <dbReference type="ARBA" id="ARBA00022563"/>
    </source>
</evidence>
<evidence type="ECO:0000313" key="8">
    <source>
        <dbReference type="EMBL" id="AHI22258.1"/>
    </source>
</evidence>